<dbReference type="InterPro" id="IPR010998">
    <property type="entry name" value="Integrase_recombinase_N"/>
</dbReference>
<keyword evidence="7" id="KW-1185">Reference proteome</keyword>
<dbReference type="HOGENOM" id="CLU_769023_0_0_5"/>
<dbReference type="GO" id="GO:0015074">
    <property type="term" value="P:DNA integration"/>
    <property type="evidence" value="ECO:0007669"/>
    <property type="project" value="UniProtKB-KW"/>
</dbReference>
<dbReference type="InterPro" id="IPR011010">
    <property type="entry name" value="DNA_brk_join_enz"/>
</dbReference>
<dbReference type="Gene3D" id="1.10.443.10">
    <property type="entry name" value="Intergrase catalytic core"/>
    <property type="match status" value="1"/>
</dbReference>
<protein>
    <submittedName>
        <fullName evidence="6">Phage integrase</fullName>
    </submittedName>
</protein>
<dbReference type="STRING" id="314271.RB2654_04954"/>
<dbReference type="InterPro" id="IPR013762">
    <property type="entry name" value="Integrase-like_cat_sf"/>
</dbReference>
<dbReference type="InterPro" id="IPR038488">
    <property type="entry name" value="Integrase_DNA-bd_sf"/>
</dbReference>
<dbReference type="Gene3D" id="1.10.150.130">
    <property type="match status" value="1"/>
</dbReference>
<dbReference type="PROSITE" id="PS51898">
    <property type="entry name" value="TYR_RECOMBINASE"/>
    <property type="match status" value="1"/>
</dbReference>
<evidence type="ECO:0000259" key="5">
    <source>
        <dbReference type="PROSITE" id="PS51898"/>
    </source>
</evidence>
<dbReference type="SUPFAM" id="SSF56349">
    <property type="entry name" value="DNA breaking-rejoining enzymes"/>
    <property type="match status" value="1"/>
</dbReference>
<keyword evidence="2" id="KW-0229">DNA integration</keyword>
<name>A3VLD9_9RHOB</name>
<dbReference type="eggNOG" id="COG0582">
    <property type="taxonomic scope" value="Bacteria"/>
</dbReference>
<dbReference type="Proteomes" id="UP000002931">
    <property type="component" value="Unassembled WGS sequence"/>
</dbReference>
<sequence>MAATKKKLTQTVADKAGPNEKIWDTEIKGFYLVTGKTKKTLYYQKDVNRKTVRHKLGSLPEITVAAARVEAEQLRAEHATGAVAQRLAASRIPTLRDATDTYLARPKLRSEHNKNQVRAQMENKLTDWLDLRLDEITKADCVAMHARLGADGERAANHVLKSFRSIYNHARRVHDLPECPTMAIEWFPEPASGKIIDDLDAWKEAVDGLENDVHRAFYRFLLLTGLRLSEALSLRWDQVHADHLHLPLTKNGRPFDLPLLAEHHGILQPMQAYRSDYVFPGTRHALHLKSPERIAWSAHAHRRTFATVAAESGLWEETIGRLLNHTPQSVTGAHYVKVGHEQLRAPMEQVVSAFKRKGLI</sequence>
<dbReference type="Pfam" id="PF13356">
    <property type="entry name" value="Arm-DNA-bind_3"/>
    <property type="match status" value="1"/>
</dbReference>
<evidence type="ECO:0000313" key="6">
    <source>
        <dbReference type="EMBL" id="EAQ10944.1"/>
    </source>
</evidence>
<comment type="caution">
    <text evidence="6">The sequence shown here is derived from an EMBL/GenBank/DDBJ whole genome shotgun (WGS) entry which is preliminary data.</text>
</comment>
<evidence type="ECO:0000256" key="1">
    <source>
        <dbReference type="ARBA" id="ARBA00008857"/>
    </source>
</evidence>
<comment type="similarity">
    <text evidence="1">Belongs to the 'phage' integrase family.</text>
</comment>
<evidence type="ECO:0000313" key="7">
    <source>
        <dbReference type="Proteomes" id="UP000002931"/>
    </source>
</evidence>
<dbReference type="PANTHER" id="PTHR30629">
    <property type="entry name" value="PROPHAGE INTEGRASE"/>
    <property type="match status" value="1"/>
</dbReference>
<dbReference type="GO" id="GO:0006310">
    <property type="term" value="P:DNA recombination"/>
    <property type="evidence" value="ECO:0007669"/>
    <property type="project" value="UniProtKB-KW"/>
</dbReference>
<dbReference type="EMBL" id="AAMT01000022">
    <property type="protein sequence ID" value="EAQ10944.1"/>
    <property type="molecule type" value="Genomic_DNA"/>
</dbReference>
<dbReference type="AlphaFoldDB" id="A3VLD9"/>
<gene>
    <name evidence="6" type="ORF">RB2654_04954</name>
</gene>
<dbReference type="PANTHER" id="PTHR30629:SF2">
    <property type="entry name" value="PROPHAGE INTEGRASE INTS-RELATED"/>
    <property type="match status" value="1"/>
</dbReference>
<accession>A3VLD9</accession>
<evidence type="ECO:0000256" key="2">
    <source>
        <dbReference type="ARBA" id="ARBA00022908"/>
    </source>
</evidence>
<dbReference type="GO" id="GO:0003677">
    <property type="term" value="F:DNA binding"/>
    <property type="evidence" value="ECO:0007669"/>
    <property type="project" value="UniProtKB-KW"/>
</dbReference>
<dbReference type="Pfam" id="PF00589">
    <property type="entry name" value="Phage_integrase"/>
    <property type="match status" value="1"/>
</dbReference>
<dbReference type="InterPro" id="IPR025166">
    <property type="entry name" value="Integrase_DNA_bind_dom"/>
</dbReference>
<dbReference type="RefSeq" id="WP_008329250.1">
    <property type="nucleotide sequence ID" value="NZ_CH902578.1"/>
</dbReference>
<feature type="domain" description="Tyr recombinase" evidence="5">
    <location>
        <begin position="192"/>
        <end position="348"/>
    </location>
</feature>
<reference evidence="6 7" key="1">
    <citation type="journal article" date="2010" name="J. Bacteriol.">
        <title>Genome sequences of Pelagibaca bermudensis HTCC2601T and Maritimibacter alkaliphilus HTCC2654T, the type strains of two marine Roseobacter genera.</title>
        <authorList>
            <person name="Thrash J.C."/>
            <person name="Cho J.C."/>
            <person name="Ferriera S."/>
            <person name="Johnson J."/>
            <person name="Vergin K.L."/>
            <person name="Giovannoni S.J."/>
        </authorList>
    </citation>
    <scope>NUCLEOTIDE SEQUENCE [LARGE SCALE GENOMIC DNA]</scope>
    <source>
        <strain evidence="6 7">HTCC2654</strain>
    </source>
</reference>
<dbReference type="InterPro" id="IPR050808">
    <property type="entry name" value="Phage_Integrase"/>
</dbReference>
<keyword evidence="3" id="KW-0238">DNA-binding</keyword>
<organism evidence="6 7">
    <name type="scientific">Maritimibacter alkaliphilus HTCC2654</name>
    <dbReference type="NCBI Taxonomy" id="314271"/>
    <lineage>
        <taxon>Bacteria</taxon>
        <taxon>Pseudomonadati</taxon>
        <taxon>Pseudomonadota</taxon>
        <taxon>Alphaproteobacteria</taxon>
        <taxon>Rhodobacterales</taxon>
        <taxon>Roseobacteraceae</taxon>
        <taxon>Maritimibacter</taxon>
    </lineage>
</organism>
<keyword evidence="4" id="KW-0233">DNA recombination</keyword>
<proteinExistence type="inferred from homology"/>
<dbReference type="Gene3D" id="3.30.160.390">
    <property type="entry name" value="Integrase, DNA-binding domain"/>
    <property type="match status" value="1"/>
</dbReference>
<evidence type="ECO:0000256" key="4">
    <source>
        <dbReference type="ARBA" id="ARBA00023172"/>
    </source>
</evidence>
<dbReference type="InterPro" id="IPR002104">
    <property type="entry name" value="Integrase_catalytic"/>
</dbReference>
<evidence type="ECO:0000256" key="3">
    <source>
        <dbReference type="ARBA" id="ARBA00023125"/>
    </source>
</evidence>
<dbReference type="OrthoDB" id="6388170at2"/>